<evidence type="ECO:0000256" key="2">
    <source>
        <dbReference type="ARBA" id="ARBA00006024"/>
    </source>
</evidence>
<dbReference type="KEGG" id="cyn:Cyan7425_0546"/>
<dbReference type="Gene3D" id="3.40.50.1000">
    <property type="entry name" value="HAD superfamily/HAD-like"/>
    <property type="match status" value="1"/>
</dbReference>
<dbReference type="PROSITE" id="PS00154">
    <property type="entry name" value="ATPASE_E1_E2"/>
    <property type="match status" value="1"/>
</dbReference>
<evidence type="ECO:0000256" key="7">
    <source>
        <dbReference type="RuleBase" id="RU362081"/>
    </source>
</evidence>
<dbReference type="InterPro" id="IPR023214">
    <property type="entry name" value="HAD_sf"/>
</dbReference>
<dbReference type="SFLD" id="SFLDF00027">
    <property type="entry name" value="p-type_atpase"/>
    <property type="match status" value="1"/>
</dbReference>
<proteinExistence type="inferred from homology"/>
<dbReference type="InterPro" id="IPR059000">
    <property type="entry name" value="ATPase_P-type_domA"/>
</dbReference>
<keyword evidence="7" id="KW-0479">Metal-binding</keyword>
<accession>B8HU17</accession>
<evidence type="ECO:0000256" key="8">
    <source>
        <dbReference type="SAM" id="MobiDB-lite"/>
    </source>
</evidence>
<feature type="region of interest" description="Disordered" evidence="8">
    <location>
        <begin position="1"/>
        <end position="24"/>
    </location>
</feature>
<keyword evidence="3" id="KW-0812">Transmembrane</keyword>
<dbReference type="SUPFAM" id="SSF81653">
    <property type="entry name" value="Calcium ATPase, transduction domain A"/>
    <property type="match status" value="1"/>
</dbReference>
<evidence type="ECO:0000256" key="4">
    <source>
        <dbReference type="ARBA" id="ARBA00022967"/>
    </source>
</evidence>
<dbReference type="InterPro" id="IPR027256">
    <property type="entry name" value="P-typ_ATPase_IB"/>
</dbReference>
<dbReference type="NCBIfam" id="TIGR01525">
    <property type="entry name" value="ATPase-IB_hvy"/>
    <property type="match status" value="1"/>
</dbReference>
<dbReference type="GO" id="GO:0019829">
    <property type="term" value="F:ATPase-coupled monoatomic cation transmembrane transporter activity"/>
    <property type="evidence" value="ECO:0007669"/>
    <property type="project" value="InterPro"/>
</dbReference>
<dbReference type="InterPro" id="IPR001757">
    <property type="entry name" value="P_typ_ATPase"/>
</dbReference>
<dbReference type="SFLD" id="SFLDG00002">
    <property type="entry name" value="C1.7:_P-type_atpase_like"/>
    <property type="match status" value="1"/>
</dbReference>
<dbReference type="EMBL" id="CP001344">
    <property type="protein sequence ID" value="ACL42937.1"/>
    <property type="molecule type" value="Genomic_DNA"/>
</dbReference>
<dbReference type="GO" id="GO:0016887">
    <property type="term" value="F:ATP hydrolysis activity"/>
    <property type="evidence" value="ECO:0007669"/>
    <property type="project" value="InterPro"/>
</dbReference>
<feature type="compositionally biased region" description="Basic and acidic residues" evidence="8">
    <location>
        <begin position="730"/>
        <end position="745"/>
    </location>
</feature>
<keyword evidence="4" id="KW-1278">Translocase</keyword>
<dbReference type="NCBIfam" id="TIGR01494">
    <property type="entry name" value="ATPase_P-type"/>
    <property type="match status" value="1"/>
</dbReference>
<dbReference type="HOGENOM" id="CLU_001771_6_3_3"/>
<dbReference type="InterPro" id="IPR036412">
    <property type="entry name" value="HAD-like_sf"/>
</dbReference>
<dbReference type="Gene3D" id="3.40.1110.10">
    <property type="entry name" value="Calcium-transporting ATPase, cytoplasmic domain N"/>
    <property type="match status" value="1"/>
</dbReference>
<dbReference type="AlphaFoldDB" id="B8HU17"/>
<evidence type="ECO:0000313" key="10">
    <source>
        <dbReference type="EMBL" id="ACL42937.1"/>
    </source>
</evidence>
<dbReference type="CDD" id="cd07550">
    <property type="entry name" value="P-type_ATPase_HM"/>
    <property type="match status" value="1"/>
</dbReference>
<dbReference type="InterPro" id="IPR018303">
    <property type="entry name" value="ATPase_P-typ_P_site"/>
</dbReference>
<reference evidence="10" key="1">
    <citation type="submission" date="2009-01" db="EMBL/GenBank/DDBJ databases">
        <title>Complete sequence of chromosome Cyanothece sp. PCC 7425.</title>
        <authorList>
            <consortium name="US DOE Joint Genome Institute"/>
            <person name="Lucas S."/>
            <person name="Copeland A."/>
            <person name="Lapidus A."/>
            <person name="Glavina del Rio T."/>
            <person name="Dalin E."/>
            <person name="Tice H."/>
            <person name="Bruce D."/>
            <person name="Goodwin L."/>
            <person name="Pitluck S."/>
            <person name="Sims D."/>
            <person name="Meineke L."/>
            <person name="Brettin T."/>
            <person name="Detter J.C."/>
            <person name="Han C."/>
            <person name="Larimer F."/>
            <person name="Land M."/>
            <person name="Hauser L."/>
            <person name="Kyrpides N."/>
            <person name="Ovchinnikova G."/>
            <person name="Liberton M."/>
            <person name="Stoeckel J."/>
            <person name="Banerjee A."/>
            <person name="Singh A."/>
            <person name="Page L."/>
            <person name="Sato H."/>
            <person name="Zhao L."/>
            <person name="Sherman L."/>
            <person name="Pakrasi H."/>
            <person name="Richardson P."/>
        </authorList>
    </citation>
    <scope>NUCLEOTIDE SEQUENCE</scope>
    <source>
        <strain evidence="10">PCC 7425</strain>
    </source>
</reference>
<keyword evidence="7" id="KW-0067">ATP-binding</keyword>
<dbReference type="Pfam" id="PF00702">
    <property type="entry name" value="Hydrolase"/>
    <property type="match status" value="1"/>
</dbReference>
<evidence type="ECO:0000256" key="5">
    <source>
        <dbReference type="ARBA" id="ARBA00022989"/>
    </source>
</evidence>
<dbReference type="PRINTS" id="PR00119">
    <property type="entry name" value="CATATPASE"/>
</dbReference>
<comment type="similarity">
    <text evidence="2 7">Belongs to the cation transport ATPase (P-type) (TC 3.A.3) family. Type IB subfamily.</text>
</comment>
<dbReference type="GO" id="GO:0046872">
    <property type="term" value="F:metal ion binding"/>
    <property type="evidence" value="ECO:0007669"/>
    <property type="project" value="UniProtKB-KW"/>
</dbReference>
<evidence type="ECO:0000256" key="6">
    <source>
        <dbReference type="ARBA" id="ARBA00023136"/>
    </source>
</evidence>
<evidence type="ECO:0000256" key="1">
    <source>
        <dbReference type="ARBA" id="ARBA00004141"/>
    </source>
</evidence>
<protein>
    <submittedName>
        <fullName evidence="10">Heavy metal translocating P-type ATPase</fullName>
    </submittedName>
</protein>
<dbReference type="eggNOG" id="COG2217">
    <property type="taxonomic scope" value="Bacteria"/>
</dbReference>
<keyword evidence="5" id="KW-1133">Transmembrane helix</keyword>
<name>B8HU17_CYAP4</name>
<dbReference type="Pfam" id="PF00122">
    <property type="entry name" value="E1-E2_ATPase"/>
    <property type="match status" value="1"/>
</dbReference>
<dbReference type="InterPro" id="IPR023299">
    <property type="entry name" value="ATPase_P-typ_cyto_dom_N"/>
</dbReference>
<comment type="subcellular location">
    <subcellularLocation>
        <location evidence="7">Cell membrane</location>
    </subcellularLocation>
    <subcellularLocation>
        <location evidence="1">Membrane</location>
        <topology evidence="1">Multi-pass membrane protein</topology>
    </subcellularLocation>
</comment>
<keyword evidence="6" id="KW-0472">Membrane</keyword>
<dbReference type="GO" id="GO:0005886">
    <property type="term" value="C:plasma membrane"/>
    <property type="evidence" value="ECO:0007669"/>
    <property type="project" value="UniProtKB-SubCell"/>
</dbReference>
<dbReference type="InterPro" id="IPR044492">
    <property type="entry name" value="P_typ_ATPase_HD_dom"/>
</dbReference>
<dbReference type="SFLD" id="SFLDS00003">
    <property type="entry name" value="Haloacid_Dehalogenase"/>
    <property type="match status" value="1"/>
</dbReference>
<dbReference type="STRING" id="395961.Cyan7425_0546"/>
<dbReference type="GO" id="GO:0005524">
    <property type="term" value="F:ATP binding"/>
    <property type="evidence" value="ECO:0007669"/>
    <property type="project" value="UniProtKB-UniRule"/>
</dbReference>
<evidence type="ECO:0000256" key="3">
    <source>
        <dbReference type="ARBA" id="ARBA00022692"/>
    </source>
</evidence>
<dbReference type="Gene3D" id="2.70.150.10">
    <property type="entry name" value="Calcium-transporting ATPase, cytoplasmic transduction domain A"/>
    <property type="match status" value="1"/>
</dbReference>
<dbReference type="Pfam" id="PF19991">
    <property type="entry name" value="HMA_2"/>
    <property type="match status" value="1"/>
</dbReference>
<dbReference type="PANTHER" id="PTHR48085:SF5">
    <property type="entry name" value="CADMIUM_ZINC-TRANSPORTING ATPASE HMA4-RELATED"/>
    <property type="match status" value="1"/>
</dbReference>
<dbReference type="OrthoDB" id="438550at2"/>
<dbReference type="SUPFAM" id="SSF56784">
    <property type="entry name" value="HAD-like"/>
    <property type="match status" value="1"/>
</dbReference>
<sequence>MSAVNFPSLAQSHVPHSADKSSPTLEVEVVHRVPGRIRLRIPDLQSDASASCLQQSLNRLRGVKEIRFNLAARCLVIDYEAELLGEPLFHQLFPDLATAGSAQTEPLLRPSGAPAVDEYRLPLNLPLLLERLSLPCLSLAIALLMPVDPLLNLIVAGFVLVAVWPTFEHAWHSLQHRHLNVSIMESLWTILHTLEGQYVAPVLAATMAEGGGALRDMTARAGERQQQLLTNTRLYWIERQGKELQLPLLELLPGDRINVVTGAAIPVDGRVLRGTALLDQHSLTGESDLVPCVEGQQVYASTLIAKGQLLILAEQTAYDTRAGRAVNLLNTAPSHDTRIENYAEEVGNQAILPSMALAAVIYGFTLDSHRALAALQLDFGAGIGISVPTAILSALTSAARNGVFIRSGRALEILAEIDTVVFDKTGTLTQARGEVVGIETLSPRISTQEILSLAASVERYLTHPLSEAIVSYAQAQGVELWECETWDFEIGMGITAQIKGQEILVGNNRFLQAAGVNPDLSYIRSKEGVIRNRSIIYVARDRHLIGVIFYSNALRPEAATVIRNLADQGIESHMLTGDNHRVASAVAYKLGLSLGNIYTEALPERKAEVLQKMHQEGHKIAYVGDGINDSAALAYADVSISLGGGSDIARYTADVVLMDDDLRGLLYAIQLARETIEIIQQNIALVVVPNVSAVLGGIFFGLHPVLAVGLSNGATLLAELNGLRPLFQSDRQDPPLDPDTGRSEEGLLDIPWQKRPRNFLQDLQID</sequence>
<feature type="region of interest" description="Disordered" evidence="8">
    <location>
        <begin position="728"/>
        <end position="747"/>
    </location>
</feature>
<organism evidence="10">
    <name type="scientific">Cyanothece sp. (strain PCC 7425 / ATCC 29141)</name>
    <dbReference type="NCBI Taxonomy" id="395961"/>
    <lineage>
        <taxon>Bacteria</taxon>
        <taxon>Bacillati</taxon>
        <taxon>Cyanobacteriota</taxon>
        <taxon>Cyanophyceae</taxon>
        <taxon>Gomontiellales</taxon>
        <taxon>Cyanothecaceae</taxon>
        <taxon>Cyanothece</taxon>
    </lineage>
</organism>
<evidence type="ECO:0000259" key="9">
    <source>
        <dbReference type="Pfam" id="PF00122"/>
    </source>
</evidence>
<dbReference type="InterPro" id="IPR008250">
    <property type="entry name" value="ATPase_P-typ_transduc_dom_A_sf"/>
</dbReference>
<feature type="domain" description="P-type ATPase A" evidence="9">
    <location>
        <begin position="239"/>
        <end position="329"/>
    </location>
</feature>
<keyword evidence="7" id="KW-0547">Nucleotide-binding</keyword>
<gene>
    <name evidence="10" type="ordered locus">Cyan7425_0546</name>
</gene>
<keyword evidence="7" id="KW-1003">Cell membrane</keyword>
<dbReference type="PANTHER" id="PTHR48085">
    <property type="entry name" value="CADMIUM/ZINC-TRANSPORTING ATPASE HMA2-RELATED"/>
    <property type="match status" value="1"/>
</dbReference>
<dbReference type="InterPro" id="IPR051014">
    <property type="entry name" value="Cation_Transport_ATPase_IB"/>
</dbReference>